<dbReference type="SUPFAM" id="SSF57196">
    <property type="entry name" value="EGF/Laminin"/>
    <property type="match status" value="1"/>
</dbReference>
<evidence type="ECO:0008006" key="12">
    <source>
        <dbReference type="Google" id="ProtNLM"/>
    </source>
</evidence>
<proteinExistence type="predicted"/>
<sequence>MHKQIILVALLCLISLSLSFTLQPCSKESCINGKCETTSKCVCDPGFKGSRCDQLDNALPTFDTERYSASLPEGAAVGYRVTTVSAKDSDAATKPNCQCAKVIYTLEPSDNPRGFFAVDPNTGAVTVAASGLPEGLHRIKIRASNPGPFATSGFVVTEVAIDVEAVKSRQRRAIPPAGNVTFKYAQTFPTNNVTHLRMGEKLAFQVDVLFPLGDTSMNMEIFSPDNETAAVIMICDVKIISVGSRLNLNVTEVMSKATYEGKNNGSWPYVRVALPFGTVTHSSGATVESDYTVSVAYEAVFLYNNIVSNNTEYWVSAGAEYNNESVIWIGQTSFLANTDKTDVATAKETPSINITGDSEIYPGTVSSFNLDFTVPYLYSNFTLDVFGPLNDTEILSVCGIYTTASSGEGFGCMPRSSWPYEFTLSKQKASATNYYQSTLSFTSTLFTNKAYYKPGATTDDHRVSFAFAVKPNESAAVGNPTYVGASVDIGGTTVLSAYKTLQVANASLAPAAQNSTTVDPIISLTRIGPGVLGRDQSTMFELALDTVPGIFDYEIQALMPSNNSLGRLKICSMNVTYAGRNIPCLSQRMTSIAARYQILYSNDSVPSDQYDYAVISLPKLYNTGSVTTSQDPLANRVTVRMVATVNNHTLNVDGESAYVTMGVSYADKQWVGINQINFTNVVNISSLPNESLPIVSLSYVLGDSYFNLYETAVIEAVTELRRGVTYAPMDFEFIAPYMNDSAVMTVCRAEVIFVGKYIGCSDKSSLINNIRLTSKNNSTRYDKAVFSLGTTSNVGPSTSIDSSTINDRIVLRFHVKMLDHVVHGSGNGSSYSLSFGFQFSTDQIWIGQLPAVLTKPEIPLPTLAADKTPYVTFDVTNLTAYPLDAQSAGLLIKFPSGSVSSYTLKLIAPSFGSVCAATFVFTGGNISCVNETSVEESVQRNLYNSSDKEFLALSSTYNLGYIHNAGEFTLVKDTNTDANTLKLRVSFRTAPDASAGATGDLVAQVFYSGSSTPVEAKVGVTIASGARPVTLTNETAPTFSMSIVPLIEGMPNSSQFAPGQGFRARLTVTTKPNSVQRLEIRFVSPVDTTSTNVVDLLDAGVVSAGKNLPCTIPWADASTATKRNGSLAYDTVAVNLGVVCNYPAGSSEADNQIAIDLFGRVWTSSPAMPDGNILLSTVAFISDQQINVNQINITVNQSATPPQFSLTGNSTAINASFEHTNDIYVKVGEYAEVKMLLQVQEFFSSLFKLDIRNADTNLSAWATINVVNITQSGGNMMGLANEPYILNRTSSLGTFQLDSAELLVYTVQNSGLSSLKNSRFPSNATNNFTVTYSIKLADHPNANNDSVFQMSLGLHLLDRIVVGLRDIKVMRDNTEWPNGTVSVNISSLPASIYSAGEIVTLYVNVSCSNWSSAELQNAVLFLHTPPYIKLVNMSNIQYASGGISAVERPDGGMKFAFNNTIFLAETVQFEINVAMKENFILPGNRETANATSVYEFVYKMFDRAGNLNSARWYRKAGSVFFQVRGAPAPPDGCNLDFGMNDTSKISSCQISSFMAPYAGFEAHNVRPALAGWKPHVRGGDYKNFRYVNVVFGYLKRISRIIVYADGASANKPTCLNLYKTMDGRAYTLHKTIDISGYYVGHVANFSVQPRLVGRGIRVGVCDTSVQDAEVIVRFDLFGCNYSAELDSNAFDPCSRQPYDNGHCGRSYLYLNDTSDTIYYCDHVPTSTEELTGISKCYRSTSAQNRKWTYLGPAVGSIVAYHADSNRLYGYAQGCHGNTTDDRSYLFSEDNGITWIPTNPESYKGTVAKASSSSTPLLYQKVVHWTVSAEFQSGVSGPNCTAYDAGNNWKICYDGIYHSTSKVVSWNSCCSL</sequence>
<dbReference type="Gene3D" id="2.60.40.60">
    <property type="entry name" value="Cadherins"/>
    <property type="match status" value="1"/>
</dbReference>
<evidence type="ECO:0000256" key="3">
    <source>
        <dbReference type="ARBA" id="ARBA00022837"/>
    </source>
</evidence>
<dbReference type="PROSITE" id="PS01186">
    <property type="entry name" value="EGF_2"/>
    <property type="match status" value="1"/>
</dbReference>
<dbReference type="GO" id="GO:0007156">
    <property type="term" value="P:homophilic cell adhesion via plasma membrane adhesion molecules"/>
    <property type="evidence" value="ECO:0007669"/>
    <property type="project" value="InterPro"/>
</dbReference>
<dbReference type="OrthoDB" id="6355129at2759"/>
<feature type="domain" description="Cadherin" evidence="9">
    <location>
        <begin position="63"/>
        <end position="178"/>
    </location>
</feature>
<comment type="caution">
    <text evidence="10">The sequence shown here is derived from an EMBL/GenBank/DDBJ whole genome shotgun (WGS) entry which is preliminary data.</text>
</comment>
<evidence type="ECO:0000313" key="11">
    <source>
        <dbReference type="Proteomes" id="UP000215902"/>
    </source>
</evidence>
<dbReference type="SUPFAM" id="SSF49313">
    <property type="entry name" value="Cadherin-like"/>
    <property type="match status" value="1"/>
</dbReference>
<dbReference type="InterPro" id="IPR002126">
    <property type="entry name" value="Cadherin-like_dom"/>
</dbReference>
<protein>
    <recommendedName>
        <fullName evidence="12">EGF-like domain-containing protein</fullName>
    </recommendedName>
</protein>
<feature type="signal peptide" evidence="7">
    <location>
        <begin position="1"/>
        <end position="19"/>
    </location>
</feature>
<dbReference type="PROSITE" id="PS50026">
    <property type="entry name" value="EGF_3"/>
    <property type="match status" value="1"/>
</dbReference>
<evidence type="ECO:0000256" key="7">
    <source>
        <dbReference type="SAM" id="SignalP"/>
    </source>
</evidence>
<dbReference type="Proteomes" id="UP000215902">
    <property type="component" value="Unassembled WGS sequence"/>
</dbReference>
<dbReference type="EMBL" id="NIVC01001505">
    <property type="protein sequence ID" value="PAA67133.1"/>
    <property type="molecule type" value="Genomic_DNA"/>
</dbReference>
<feature type="chain" id="PRO_5012944295" description="EGF-like domain-containing protein" evidence="7">
    <location>
        <begin position="20"/>
        <end position="1871"/>
    </location>
</feature>
<evidence type="ECO:0000256" key="4">
    <source>
        <dbReference type="ARBA" id="ARBA00023136"/>
    </source>
</evidence>
<keyword evidence="11" id="KW-1185">Reference proteome</keyword>
<dbReference type="PROSITE" id="PS50268">
    <property type="entry name" value="CADHERIN_2"/>
    <property type="match status" value="1"/>
</dbReference>
<evidence type="ECO:0000256" key="2">
    <source>
        <dbReference type="ARBA" id="ARBA00022737"/>
    </source>
</evidence>
<dbReference type="SMART" id="SM00181">
    <property type="entry name" value="EGF"/>
    <property type="match status" value="1"/>
</dbReference>
<evidence type="ECO:0000256" key="1">
    <source>
        <dbReference type="ARBA" id="ARBA00004370"/>
    </source>
</evidence>
<dbReference type="SUPFAM" id="SSF110296">
    <property type="entry name" value="Oligoxyloglucan reducing end-specific cellobiohydrolase"/>
    <property type="match status" value="1"/>
</dbReference>
<keyword evidence="4" id="KW-0472">Membrane</keyword>
<name>A0A267F069_9PLAT</name>
<feature type="disulfide bond" evidence="6">
    <location>
        <begin position="25"/>
        <end position="35"/>
    </location>
</feature>
<evidence type="ECO:0000259" key="9">
    <source>
        <dbReference type="PROSITE" id="PS50268"/>
    </source>
</evidence>
<evidence type="ECO:0000259" key="8">
    <source>
        <dbReference type="PROSITE" id="PS50026"/>
    </source>
</evidence>
<organism evidence="10 11">
    <name type="scientific">Macrostomum lignano</name>
    <dbReference type="NCBI Taxonomy" id="282301"/>
    <lineage>
        <taxon>Eukaryota</taxon>
        <taxon>Metazoa</taxon>
        <taxon>Spiralia</taxon>
        <taxon>Lophotrochozoa</taxon>
        <taxon>Platyhelminthes</taxon>
        <taxon>Rhabditophora</taxon>
        <taxon>Macrostomorpha</taxon>
        <taxon>Macrostomida</taxon>
        <taxon>Macrostomidae</taxon>
        <taxon>Macrostomum</taxon>
    </lineage>
</organism>
<feature type="disulfide bond" evidence="6">
    <location>
        <begin position="43"/>
        <end position="52"/>
    </location>
</feature>
<dbReference type="GO" id="GO:0016342">
    <property type="term" value="C:catenin complex"/>
    <property type="evidence" value="ECO:0007669"/>
    <property type="project" value="TreeGrafter"/>
</dbReference>
<evidence type="ECO:0000256" key="6">
    <source>
        <dbReference type="PROSITE-ProRule" id="PRU00076"/>
    </source>
</evidence>
<keyword evidence="6" id="KW-1015">Disulfide bond</keyword>
<comment type="caution">
    <text evidence="6">Lacks conserved residue(s) required for the propagation of feature annotation.</text>
</comment>
<gene>
    <name evidence="10" type="ORF">BOX15_Mlig018624g2</name>
</gene>
<reference evidence="10 11" key="1">
    <citation type="submission" date="2017-06" db="EMBL/GenBank/DDBJ databases">
        <title>A platform for efficient transgenesis in Macrostomum lignano, a flatworm model organism for stem cell research.</title>
        <authorList>
            <person name="Berezikov E."/>
        </authorList>
    </citation>
    <scope>NUCLEOTIDE SEQUENCE [LARGE SCALE GENOMIC DNA]</scope>
    <source>
        <strain evidence="10">DV1</strain>
        <tissue evidence="10">Whole organism</tissue>
    </source>
</reference>
<evidence type="ECO:0000313" key="10">
    <source>
        <dbReference type="EMBL" id="PAA67133.1"/>
    </source>
</evidence>
<keyword evidence="6" id="KW-0245">EGF-like domain</keyword>
<keyword evidence="7" id="KW-0732">Signal</keyword>
<dbReference type="GO" id="GO:0008013">
    <property type="term" value="F:beta-catenin binding"/>
    <property type="evidence" value="ECO:0007669"/>
    <property type="project" value="TreeGrafter"/>
</dbReference>
<dbReference type="PANTHER" id="PTHR24027:SF438">
    <property type="entry name" value="CADHERIN 23"/>
    <property type="match status" value="1"/>
</dbReference>
<dbReference type="Pfam" id="PF00028">
    <property type="entry name" value="Cadherin"/>
    <property type="match status" value="1"/>
</dbReference>
<dbReference type="InterPro" id="IPR000742">
    <property type="entry name" value="EGF"/>
</dbReference>
<dbReference type="InterPro" id="IPR039808">
    <property type="entry name" value="Cadherin"/>
</dbReference>
<keyword evidence="3 5" id="KW-0106">Calcium</keyword>
<dbReference type="GO" id="GO:0005509">
    <property type="term" value="F:calcium ion binding"/>
    <property type="evidence" value="ECO:0007669"/>
    <property type="project" value="UniProtKB-UniRule"/>
</dbReference>
<evidence type="ECO:0000256" key="5">
    <source>
        <dbReference type="PROSITE-ProRule" id="PRU00043"/>
    </source>
</evidence>
<feature type="domain" description="EGF-like" evidence="8">
    <location>
        <begin position="21"/>
        <end position="53"/>
    </location>
</feature>
<dbReference type="GO" id="GO:0045296">
    <property type="term" value="F:cadherin binding"/>
    <property type="evidence" value="ECO:0007669"/>
    <property type="project" value="TreeGrafter"/>
</dbReference>
<dbReference type="Gene3D" id="2.10.25.10">
    <property type="entry name" value="Laminin"/>
    <property type="match status" value="1"/>
</dbReference>
<dbReference type="CDD" id="cd11304">
    <property type="entry name" value="Cadherin_repeat"/>
    <property type="match status" value="1"/>
</dbReference>
<dbReference type="InterPro" id="IPR015919">
    <property type="entry name" value="Cadherin-like_sf"/>
</dbReference>
<dbReference type="GO" id="GO:0016477">
    <property type="term" value="P:cell migration"/>
    <property type="evidence" value="ECO:0007669"/>
    <property type="project" value="TreeGrafter"/>
</dbReference>
<comment type="subcellular location">
    <subcellularLocation>
        <location evidence="1">Membrane</location>
    </subcellularLocation>
</comment>
<dbReference type="PROSITE" id="PS00022">
    <property type="entry name" value="EGF_1"/>
    <property type="match status" value="1"/>
</dbReference>
<dbReference type="PANTHER" id="PTHR24027">
    <property type="entry name" value="CADHERIN-23"/>
    <property type="match status" value="1"/>
</dbReference>
<accession>A0A267F069</accession>
<keyword evidence="2" id="KW-0677">Repeat</keyword>